<protein>
    <submittedName>
        <fullName evidence="1">Uncharacterized protein</fullName>
    </submittedName>
</protein>
<evidence type="ECO:0000313" key="1">
    <source>
        <dbReference type="EMBL" id="ANV79344.1"/>
    </source>
</evidence>
<organism evidence="1">
    <name type="scientific">uncultured Poseidoniia archaeon</name>
    <dbReference type="NCBI Taxonomy" id="1697135"/>
    <lineage>
        <taxon>Archaea</taxon>
        <taxon>Methanobacteriati</taxon>
        <taxon>Thermoplasmatota</taxon>
        <taxon>Candidatus Poseidoniia</taxon>
        <taxon>environmental samples</taxon>
    </lineage>
</organism>
<accession>A0A1B1TAM6</accession>
<dbReference type="AlphaFoldDB" id="A0A1B1TAM6"/>
<reference evidence="1" key="2">
    <citation type="journal article" date="2015" name="ISME J.">
        <title>A new class of marine Euryarchaeota group II from the Mediterranean deep chlorophyll maximum.</title>
        <authorList>
            <person name="Martin-Cuadrado A.B."/>
            <person name="Garcia-Heredia I."/>
            <person name="Molto A.G."/>
            <person name="Lopez-Ubeda R."/>
            <person name="Kimes N."/>
            <person name="Lopez-Garcia P."/>
            <person name="Moreira D."/>
            <person name="Rodriguez-Valera F."/>
        </authorList>
    </citation>
    <scope>NUCLEOTIDE SEQUENCE</scope>
</reference>
<name>A0A1B1TAM6_9ARCH</name>
<reference evidence="1" key="1">
    <citation type="submission" date="2014-11" db="EMBL/GenBank/DDBJ databases">
        <authorList>
            <person name="Zhu J."/>
            <person name="Qi W."/>
            <person name="Song R."/>
        </authorList>
    </citation>
    <scope>NUCLEOTIDE SEQUENCE</scope>
</reference>
<proteinExistence type="predicted"/>
<dbReference type="EMBL" id="KP211821">
    <property type="protein sequence ID" value="ANV79344.1"/>
    <property type="molecule type" value="Genomic_DNA"/>
</dbReference>
<sequence length="68" mass="7807">MWIKAMTDLGPTRIRVQSICAYQFIKEEGGEGEVLLIYTADNTLFEVHENVSGVLELLDNHFENDFMN</sequence>